<evidence type="ECO:0000313" key="2">
    <source>
        <dbReference type="Proteomes" id="UP001057402"/>
    </source>
</evidence>
<accession>A0ACB9L095</accession>
<dbReference type="Proteomes" id="UP001057402">
    <property type="component" value="Chromosome 12"/>
</dbReference>
<organism evidence="1 2">
    <name type="scientific">Melastoma candidum</name>
    <dbReference type="NCBI Taxonomy" id="119954"/>
    <lineage>
        <taxon>Eukaryota</taxon>
        <taxon>Viridiplantae</taxon>
        <taxon>Streptophyta</taxon>
        <taxon>Embryophyta</taxon>
        <taxon>Tracheophyta</taxon>
        <taxon>Spermatophyta</taxon>
        <taxon>Magnoliopsida</taxon>
        <taxon>eudicotyledons</taxon>
        <taxon>Gunneridae</taxon>
        <taxon>Pentapetalae</taxon>
        <taxon>rosids</taxon>
        <taxon>malvids</taxon>
        <taxon>Myrtales</taxon>
        <taxon>Melastomataceae</taxon>
        <taxon>Melastomatoideae</taxon>
        <taxon>Melastomateae</taxon>
        <taxon>Melastoma</taxon>
    </lineage>
</organism>
<sequence>MTMKRGFGEVEFESVRSMAACLMLLSQGHEYAAPSDDKADFSSRVFECKTCSRQFPSFQALGGHRASHKKPKTAARVGADSGNESSAAATARSPPSKPKTHECLVCGQEFSNGQALGGHMRRHRATALGVLPNTREVDGNVELTLSNADQRVDQVAVVRKSSSGKASWWDLNLTPTENDSKLETFKPTAPIFCYL</sequence>
<evidence type="ECO:0000313" key="1">
    <source>
        <dbReference type="EMBL" id="KAI4302383.1"/>
    </source>
</evidence>
<proteinExistence type="predicted"/>
<name>A0ACB9L095_9MYRT</name>
<gene>
    <name evidence="1" type="ORF">MLD38_038134</name>
</gene>
<keyword evidence="2" id="KW-1185">Reference proteome</keyword>
<dbReference type="EMBL" id="CM042891">
    <property type="protein sequence ID" value="KAI4302383.1"/>
    <property type="molecule type" value="Genomic_DNA"/>
</dbReference>
<reference evidence="2" key="1">
    <citation type="journal article" date="2023" name="Front. Plant Sci.">
        <title>Chromosomal-level genome assembly of Melastoma candidum provides insights into trichome evolution.</title>
        <authorList>
            <person name="Zhong Y."/>
            <person name="Wu W."/>
            <person name="Sun C."/>
            <person name="Zou P."/>
            <person name="Liu Y."/>
            <person name="Dai S."/>
            <person name="Zhou R."/>
        </authorList>
    </citation>
    <scope>NUCLEOTIDE SEQUENCE [LARGE SCALE GENOMIC DNA]</scope>
</reference>
<protein>
    <submittedName>
        <fullName evidence="1">Uncharacterized protein</fullName>
    </submittedName>
</protein>
<comment type="caution">
    <text evidence="1">The sequence shown here is derived from an EMBL/GenBank/DDBJ whole genome shotgun (WGS) entry which is preliminary data.</text>
</comment>